<evidence type="ECO:0000256" key="1">
    <source>
        <dbReference type="ARBA" id="ARBA00006817"/>
    </source>
</evidence>
<dbReference type="AlphaFoldDB" id="A0A4R8ZW78"/>
<dbReference type="RefSeq" id="WP_134520367.1">
    <property type="nucleotide sequence ID" value="NZ_SOHE01000060.1"/>
</dbReference>
<dbReference type="Gene3D" id="3.30.530.20">
    <property type="match status" value="1"/>
</dbReference>
<dbReference type="Proteomes" id="UP000297447">
    <property type="component" value="Unassembled WGS sequence"/>
</dbReference>
<keyword evidence="4" id="KW-1185">Reference proteome</keyword>
<dbReference type="CDD" id="cd07826">
    <property type="entry name" value="SRPBCC_CalC_Aha1-like_9"/>
    <property type="match status" value="1"/>
</dbReference>
<evidence type="ECO:0000313" key="3">
    <source>
        <dbReference type="EMBL" id="TFD47865.1"/>
    </source>
</evidence>
<feature type="domain" description="Activator of Hsp90 ATPase homologue 1/2-like C-terminal" evidence="2">
    <location>
        <begin position="24"/>
        <end position="158"/>
    </location>
</feature>
<proteinExistence type="inferred from homology"/>
<evidence type="ECO:0000313" key="4">
    <source>
        <dbReference type="Proteomes" id="UP000297447"/>
    </source>
</evidence>
<protein>
    <submittedName>
        <fullName evidence="3">Polyketide cyclase</fullName>
    </submittedName>
</protein>
<name>A0A4R8ZW78_9MICO</name>
<accession>A0A4R8ZW78</accession>
<dbReference type="SUPFAM" id="SSF55961">
    <property type="entry name" value="Bet v1-like"/>
    <property type="match status" value="1"/>
</dbReference>
<organism evidence="3 4">
    <name type="scientific">Cryobacterium frigoriphilum</name>
    <dbReference type="NCBI Taxonomy" id="1259150"/>
    <lineage>
        <taxon>Bacteria</taxon>
        <taxon>Bacillati</taxon>
        <taxon>Actinomycetota</taxon>
        <taxon>Actinomycetes</taxon>
        <taxon>Micrococcales</taxon>
        <taxon>Microbacteriaceae</taxon>
        <taxon>Cryobacterium</taxon>
    </lineage>
</organism>
<dbReference type="OrthoDB" id="5185819at2"/>
<dbReference type="Pfam" id="PF08327">
    <property type="entry name" value="AHSA1"/>
    <property type="match status" value="1"/>
</dbReference>
<dbReference type="InterPro" id="IPR023393">
    <property type="entry name" value="START-like_dom_sf"/>
</dbReference>
<comment type="caution">
    <text evidence="3">The sequence shown here is derived from an EMBL/GenBank/DDBJ whole genome shotgun (WGS) entry which is preliminary data.</text>
</comment>
<gene>
    <name evidence="3" type="ORF">E3T55_15055</name>
</gene>
<evidence type="ECO:0000259" key="2">
    <source>
        <dbReference type="Pfam" id="PF08327"/>
    </source>
</evidence>
<reference evidence="3 4" key="1">
    <citation type="submission" date="2019-03" db="EMBL/GenBank/DDBJ databases">
        <title>Genomics of glacier-inhabiting Cryobacterium strains.</title>
        <authorList>
            <person name="Liu Q."/>
            <person name="Xin Y.-H."/>
        </authorList>
    </citation>
    <scope>NUCLEOTIDE SEQUENCE [LARGE SCALE GENOMIC DNA]</scope>
    <source>
        <strain evidence="3 4">Hh14</strain>
    </source>
</reference>
<sequence length="164" mass="18334">MSTHPLTLTVPGGVPFIDWTREFDAPISAVYRAHSDPDLVKLWLGPAVYSMRIEVWELRTGGRFRFVQSDGAESESYAFNGVFHVARENELIIQTFEFEGFPDVVSIETLRFEDLGGDRTRLVGHSTYPSQEARDGMAQSGMEGGMAEGYDRLDAVLEAERAVQ</sequence>
<dbReference type="EMBL" id="SOHE01000060">
    <property type="protein sequence ID" value="TFD47865.1"/>
    <property type="molecule type" value="Genomic_DNA"/>
</dbReference>
<comment type="similarity">
    <text evidence="1">Belongs to the AHA1 family.</text>
</comment>
<dbReference type="InterPro" id="IPR013538">
    <property type="entry name" value="ASHA1/2-like_C"/>
</dbReference>